<dbReference type="AlphaFoldDB" id="A0AAJ0CNB9"/>
<keyword evidence="8" id="KW-1015">Disulfide bond</keyword>
<comment type="caution">
    <text evidence="13">The sequence shown here is derived from an EMBL/GenBank/DDBJ whole genome shotgun (WGS) entry which is preliminary data.</text>
</comment>
<feature type="disulfide bond" evidence="8">
    <location>
        <begin position="173"/>
        <end position="174"/>
    </location>
</feature>
<feature type="chain" id="PRO_5042554622" description="Alpha-L-arabinofuranosidase" evidence="10">
    <location>
        <begin position="16"/>
        <end position="495"/>
    </location>
</feature>
<dbReference type="PANTHER" id="PTHR39447:SF2">
    <property type="entry name" value="ALPHA-L-ARABINOFURANOSIDASE B"/>
    <property type="match status" value="1"/>
</dbReference>
<feature type="disulfide bond" evidence="8">
    <location>
        <begin position="78"/>
        <end position="83"/>
    </location>
</feature>
<evidence type="ECO:0000256" key="8">
    <source>
        <dbReference type="PIRSR" id="PIRSR638964-3"/>
    </source>
</evidence>
<dbReference type="Pfam" id="PF05270">
    <property type="entry name" value="AbfB"/>
    <property type="match status" value="1"/>
</dbReference>
<dbReference type="EC" id="3.2.1.55" evidence="9"/>
<proteinExistence type="inferred from homology"/>
<evidence type="ECO:0000256" key="6">
    <source>
        <dbReference type="ARBA" id="ARBA00023295"/>
    </source>
</evidence>
<dbReference type="PANTHER" id="PTHR39447">
    <property type="entry name" value="ALPHA-L-ARABINOFURANOSIDASE B"/>
    <property type="match status" value="1"/>
</dbReference>
<comment type="pathway">
    <text evidence="9">Glycan metabolism; L-arabinan degradation.</text>
</comment>
<keyword evidence="9" id="KW-0858">Xylan degradation</keyword>
<dbReference type="InterPro" id="IPR007934">
    <property type="entry name" value="AbfB_ABD"/>
</dbReference>
<evidence type="ECO:0000256" key="5">
    <source>
        <dbReference type="ARBA" id="ARBA00023180"/>
    </source>
</evidence>
<gene>
    <name evidence="13" type="ORF">QQS21_006447</name>
</gene>
<dbReference type="Proteomes" id="UP001251528">
    <property type="component" value="Unassembled WGS sequence"/>
</dbReference>
<dbReference type="InterPro" id="IPR015289">
    <property type="entry name" value="A-L-arabinofuranosidase_B_cat"/>
</dbReference>
<evidence type="ECO:0000256" key="10">
    <source>
        <dbReference type="SAM" id="SignalP"/>
    </source>
</evidence>
<organism evidence="13 14">
    <name type="scientific">Conoideocrella luteorostrata</name>
    <dbReference type="NCBI Taxonomy" id="1105319"/>
    <lineage>
        <taxon>Eukaryota</taxon>
        <taxon>Fungi</taxon>
        <taxon>Dikarya</taxon>
        <taxon>Ascomycota</taxon>
        <taxon>Pezizomycotina</taxon>
        <taxon>Sordariomycetes</taxon>
        <taxon>Hypocreomycetidae</taxon>
        <taxon>Hypocreales</taxon>
        <taxon>Clavicipitaceae</taxon>
        <taxon>Conoideocrella</taxon>
    </lineage>
</organism>
<evidence type="ECO:0000259" key="11">
    <source>
        <dbReference type="Pfam" id="PF05270"/>
    </source>
</evidence>
<keyword evidence="3 10" id="KW-0732">Signal</keyword>
<dbReference type="EMBL" id="JASWJB010000120">
    <property type="protein sequence ID" value="KAK2596100.1"/>
    <property type="molecule type" value="Genomic_DNA"/>
</dbReference>
<keyword evidence="9" id="KW-0119">Carbohydrate metabolism</keyword>
<comment type="similarity">
    <text evidence="2 9">Belongs to the glycosyl hydrolase 54 family.</text>
</comment>
<dbReference type="InterPro" id="IPR013320">
    <property type="entry name" value="ConA-like_dom_sf"/>
</dbReference>
<dbReference type="SUPFAM" id="SSF49899">
    <property type="entry name" value="Concanavalin A-like lectins/glucanases"/>
    <property type="match status" value="1"/>
</dbReference>
<keyword evidence="6 9" id="KW-0326">Glycosidase</keyword>
<feature type="active site" description="Proton donor" evidence="7">
    <location>
        <position position="294"/>
    </location>
</feature>
<dbReference type="Gene3D" id="2.60.120.200">
    <property type="match status" value="1"/>
</dbReference>
<dbReference type="Gene3D" id="2.80.10.50">
    <property type="match status" value="1"/>
</dbReference>
<sequence>MLLLIALGCLGFVAAGPCDIYSSGGTPCIAAHSTTRALYNSYAGSLYQVMRGSDGTTVDIAPLSAGGVANAATQDSFCSGTTCLITIIYDQSGKGNHLTQAPPGGFRGPEANGYDNLAGASGAPVKLNGKNVYGVFISPGTGYRNNNARDTATGDAAQGMYAVLDGTHYNDACCFDYGNAETSSTDTGNGHMETIYYGTNAVWGTGAGRGPWVMADLENGLFSGQSPANNPSDPTITHRFVNAIIKGRPNYWAIRAANAVSGGLSTYYSGARPTLSGYNPMSKEGAIILGIGGDNSNGAQGTFYEGVMTSGYPSDESENSVQANIVAAKYSLTSLTSGPKLTTGSSVSLQVTTPGYTERYLTNSGSTVNTQAVTFFSSTTLKQQASFTVRTGLANGGCYSFESKDTPDSFIRHGNFVLQLNKNDGSKQFAEDATFCPQIGLNGRGSSIRSWNYPTRYFRHFNNVGYLASNGGVHDFDSANSFNNDVTFAVKTGFA</sequence>
<evidence type="ECO:0000256" key="9">
    <source>
        <dbReference type="RuleBase" id="RU367111"/>
    </source>
</evidence>
<evidence type="ECO:0000259" key="12">
    <source>
        <dbReference type="Pfam" id="PF09206"/>
    </source>
</evidence>
<evidence type="ECO:0000313" key="13">
    <source>
        <dbReference type="EMBL" id="KAK2596100.1"/>
    </source>
</evidence>
<keyword evidence="9" id="KW-0624">Polysaccharide degradation</keyword>
<evidence type="ECO:0000256" key="3">
    <source>
        <dbReference type="ARBA" id="ARBA00022729"/>
    </source>
</evidence>
<evidence type="ECO:0000256" key="2">
    <source>
        <dbReference type="ARBA" id="ARBA00006963"/>
    </source>
</evidence>
<keyword evidence="14" id="KW-1185">Reference proteome</keyword>
<keyword evidence="5" id="KW-0325">Glycoprotein</keyword>
<dbReference type="GO" id="GO:0046373">
    <property type="term" value="P:L-arabinose metabolic process"/>
    <property type="evidence" value="ECO:0007669"/>
    <property type="project" value="UniProtKB-UniRule"/>
</dbReference>
<reference evidence="13" key="1">
    <citation type="submission" date="2023-06" db="EMBL/GenBank/DDBJ databases">
        <title>Conoideocrella luteorostrata (Hypocreales: Clavicipitaceae), a potential biocontrol fungus for elongate hemlock scale in United States Christmas tree production areas.</title>
        <authorList>
            <person name="Barrett H."/>
            <person name="Lovett B."/>
            <person name="Macias A.M."/>
            <person name="Stajich J.E."/>
            <person name="Kasson M.T."/>
        </authorList>
    </citation>
    <scope>NUCLEOTIDE SEQUENCE</scope>
    <source>
        <strain evidence="13">ARSEF 14590</strain>
    </source>
</reference>
<dbReference type="GO" id="GO:0005576">
    <property type="term" value="C:extracellular region"/>
    <property type="evidence" value="ECO:0007669"/>
    <property type="project" value="UniProtKB-SubCell"/>
</dbReference>
<dbReference type="GO" id="GO:0046556">
    <property type="term" value="F:alpha-L-arabinofuranosidase activity"/>
    <property type="evidence" value="ECO:0007669"/>
    <property type="project" value="UniProtKB-UniRule"/>
</dbReference>
<protein>
    <recommendedName>
        <fullName evidence="9">Alpha-L-arabinofuranosidase</fullName>
        <ecNumber evidence="9">3.2.1.55</ecNumber>
    </recommendedName>
</protein>
<feature type="domain" description="Alpha-L-arabinofuranosidase B catalytic" evidence="12">
    <location>
        <begin position="17"/>
        <end position="331"/>
    </location>
</feature>
<keyword evidence="4 9" id="KW-0378">Hydrolase</keyword>
<dbReference type="FunFam" id="2.60.120.200:FF:000131">
    <property type="entry name" value="Probable alpha-L-arabinofuranosidase B"/>
    <property type="match status" value="1"/>
</dbReference>
<dbReference type="GO" id="GO:0045493">
    <property type="term" value="P:xylan catabolic process"/>
    <property type="evidence" value="ECO:0007669"/>
    <property type="project" value="UniProtKB-KW"/>
</dbReference>
<feature type="signal peptide" evidence="10">
    <location>
        <begin position="1"/>
        <end position="15"/>
    </location>
</feature>
<feature type="disulfide bond" evidence="8">
    <location>
        <begin position="398"/>
        <end position="436"/>
    </location>
</feature>
<dbReference type="CDD" id="cd23399">
    <property type="entry name" value="beta-trefoil_ABD_ABFB"/>
    <property type="match status" value="1"/>
</dbReference>
<feature type="disulfide bond" evidence="8">
    <location>
        <begin position="18"/>
        <end position="28"/>
    </location>
</feature>
<feature type="active site" description="Nucleophile" evidence="7">
    <location>
        <position position="218"/>
    </location>
</feature>
<dbReference type="Pfam" id="PF09206">
    <property type="entry name" value="ArabFuran-catal"/>
    <property type="match status" value="1"/>
</dbReference>
<dbReference type="GO" id="GO:0031222">
    <property type="term" value="P:arabinan catabolic process"/>
    <property type="evidence" value="ECO:0007669"/>
    <property type="project" value="UniProtKB-UniRule"/>
</dbReference>
<dbReference type="InterPro" id="IPR038964">
    <property type="entry name" value="ABFB"/>
</dbReference>
<evidence type="ECO:0000256" key="1">
    <source>
        <dbReference type="ARBA" id="ARBA00001462"/>
    </source>
</evidence>
<comment type="subcellular location">
    <subcellularLocation>
        <location evidence="9">Secreted</location>
    </subcellularLocation>
</comment>
<evidence type="ECO:0000256" key="7">
    <source>
        <dbReference type="PIRSR" id="PIRSR638964-1"/>
    </source>
</evidence>
<dbReference type="InterPro" id="IPR036195">
    <property type="entry name" value="AbfB_ABD_sf"/>
</dbReference>
<dbReference type="GO" id="GO:0045490">
    <property type="term" value="P:pectin catabolic process"/>
    <property type="evidence" value="ECO:0007669"/>
    <property type="project" value="TreeGrafter"/>
</dbReference>
<keyword evidence="9" id="KW-0964">Secreted</keyword>
<accession>A0AAJ0CNB9</accession>
<evidence type="ECO:0000313" key="14">
    <source>
        <dbReference type="Proteomes" id="UP001251528"/>
    </source>
</evidence>
<dbReference type="SUPFAM" id="SSF110221">
    <property type="entry name" value="AbfB domain"/>
    <property type="match status" value="1"/>
</dbReference>
<feature type="domain" description="Alpha-L-arabinofuranosidase B arabinose-binding" evidence="11">
    <location>
        <begin position="350"/>
        <end position="490"/>
    </location>
</feature>
<name>A0AAJ0CNB9_9HYPO</name>
<comment type="catalytic activity">
    <reaction evidence="1 9">
        <text>Hydrolysis of terminal non-reducing alpha-L-arabinofuranoside residues in alpha-L-arabinosides.</text>
        <dbReference type="EC" id="3.2.1.55"/>
    </reaction>
</comment>
<evidence type="ECO:0000256" key="4">
    <source>
        <dbReference type="ARBA" id="ARBA00022801"/>
    </source>
</evidence>
<dbReference type="FunFam" id="2.80.10.50:FF:000059">
    <property type="entry name" value="Probable alpha-L-arabinofuranosidase B"/>
    <property type="match status" value="1"/>
</dbReference>